<evidence type="ECO:0000256" key="1">
    <source>
        <dbReference type="ARBA" id="ARBA00022729"/>
    </source>
</evidence>
<keyword evidence="1" id="KW-0732">Signal</keyword>
<reference evidence="3" key="1">
    <citation type="journal article" date="2014" name="Front. Microbiol.">
        <title>High frequency of phylogenetically diverse reductive dehalogenase-homologous genes in deep subseafloor sedimentary metagenomes.</title>
        <authorList>
            <person name="Kawai M."/>
            <person name="Futagami T."/>
            <person name="Toyoda A."/>
            <person name="Takaki Y."/>
            <person name="Nishi S."/>
            <person name="Hori S."/>
            <person name="Arai W."/>
            <person name="Tsubouchi T."/>
            <person name="Morono Y."/>
            <person name="Uchiyama I."/>
            <person name="Ito T."/>
            <person name="Fujiyama A."/>
            <person name="Inagaki F."/>
            <person name="Takami H."/>
        </authorList>
    </citation>
    <scope>NUCLEOTIDE SEQUENCE</scope>
    <source>
        <strain evidence="3">Expedition CK06-06</strain>
    </source>
</reference>
<organism evidence="3">
    <name type="scientific">marine sediment metagenome</name>
    <dbReference type="NCBI Taxonomy" id="412755"/>
    <lineage>
        <taxon>unclassified sequences</taxon>
        <taxon>metagenomes</taxon>
        <taxon>ecological metagenomes</taxon>
    </lineage>
</organism>
<protein>
    <recommendedName>
        <fullName evidence="2">Glycosyl hydrolase-like 10 domain-containing protein</fullName>
    </recommendedName>
</protein>
<dbReference type="InterPro" id="IPR052177">
    <property type="entry name" value="Divisome_Glycosyl_Hydrolase"/>
</dbReference>
<evidence type="ECO:0000313" key="3">
    <source>
        <dbReference type="EMBL" id="GAH60457.1"/>
    </source>
</evidence>
<evidence type="ECO:0000259" key="2">
    <source>
        <dbReference type="Pfam" id="PF02638"/>
    </source>
</evidence>
<dbReference type="SUPFAM" id="SSF51445">
    <property type="entry name" value="(Trans)glycosidases"/>
    <property type="match status" value="1"/>
</dbReference>
<dbReference type="Pfam" id="PF02638">
    <property type="entry name" value="GHL10"/>
    <property type="match status" value="1"/>
</dbReference>
<dbReference type="PANTHER" id="PTHR43405:SF1">
    <property type="entry name" value="GLYCOSYL HYDROLASE DIGH"/>
    <property type="match status" value="1"/>
</dbReference>
<comment type="caution">
    <text evidence="3">The sequence shown here is derived from an EMBL/GenBank/DDBJ whole genome shotgun (WGS) entry which is preliminary data.</text>
</comment>
<feature type="non-terminal residue" evidence="3">
    <location>
        <position position="262"/>
    </location>
</feature>
<dbReference type="Gene3D" id="3.20.20.80">
    <property type="entry name" value="Glycosidases"/>
    <property type="match status" value="1"/>
</dbReference>
<dbReference type="EMBL" id="BARU01020125">
    <property type="protein sequence ID" value="GAH60457.1"/>
    <property type="molecule type" value="Genomic_DNA"/>
</dbReference>
<proteinExistence type="predicted"/>
<name>X1GTJ2_9ZZZZ</name>
<dbReference type="InterPro" id="IPR003790">
    <property type="entry name" value="GHL10"/>
</dbReference>
<dbReference type="PANTHER" id="PTHR43405">
    <property type="entry name" value="GLYCOSYL HYDROLASE DIGH"/>
    <property type="match status" value="1"/>
</dbReference>
<feature type="domain" description="Glycosyl hydrolase-like 10" evidence="2">
    <location>
        <begin position="5"/>
        <end position="251"/>
    </location>
</feature>
<sequence length="262" mass="30914">MYARCEAMYKSKIAPRSTELLEAPFNYDPLDLIVKLAHRDGYKVHAWINLYYAWSHAPFPLTQSHIANKHPEWFIGDDRGINLKTYSIEEIKAVGLEGYFLEPGNEEVREYLKKIVDEIVKNYDIDGLHMDYCRYPRSNYGYDIPARVTFMRENYIDPLKLQDGTDIKKEFGDEAFFDLQKRWDDWRREQVTLTIKEISNSIRRKKPGIQVSVAVIGDNTHALDVLFQDWVSWARLGYVDFVVPMLYSTNIDWIERKTRNIT</sequence>
<dbReference type="InterPro" id="IPR017853">
    <property type="entry name" value="GH"/>
</dbReference>
<dbReference type="AlphaFoldDB" id="X1GTJ2"/>
<accession>X1GTJ2</accession>
<gene>
    <name evidence="3" type="ORF">S03H2_33083</name>
</gene>